<keyword evidence="2" id="KW-0808">Transferase</keyword>
<dbReference type="AlphaFoldDB" id="A0A098LAF0"/>
<dbReference type="Proteomes" id="UP000030185">
    <property type="component" value="Unassembled WGS sequence"/>
</dbReference>
<dbReference type="GO" id="GO:0016740">
    <property type="term" value="F:transferase activity"/>
    <property type="evidence" value="ECO:0007669"/>
    <property type="project" value="UniProtKB-KW"/>
</dbReference>
<dbReference type="EMBL" id="BBLT01000001">
    <property type="protein sequence ID" value="GAL83404.1"/>
    <property type="molecule type" value="Genomic_DNA"/>
</dbReference>
<organism evidence="2 3">
    <name type="scientific">Sporocytophaga myxococcoides</name>
    <dbReference type="NCBI Taxonomy" id="153721"/>
    <lineage>
        <taxon>Bacteria</taxon>
        <taxon>Pseudomonadati</taxon>
        <taxon>Bacteroidota</taxon>
        <taxon>Cytophagia</taxon>
        <taxon>Cytophagales</taxon>
        <taxon>Cytophagaceae</taxon>
        <taxon>Sporocytophaga</taxon>
    </lineage>
</organism>
<feature type="domain" description="Glycosyl transferase family 25" evidence="1">
    <location>
        <begin position="8"/>
        <end position="121"/>
    </location>
</feature>
<accession>A0A098LAF0</accession>
<sequence length="211" mass="24260">MLKDKVDHVYLINLDERTDRLESATNECNKIGLPFERVSAVNGSALNLTVQSYSAFDDLYWNAGAYGLLLTTLKILKDAKVKGYKSILILEDDVFFKPEINDLADLYFPHLPNDWQMILFGAEHCLKPSKYKGNLSLARYSFCLHCYAINHIIFDYYIHLLEKQNKQIDLITAEDLQPLMKTFVFTPDLAGQTASWSNIQERPVDSKCLRK</sequence>
<protein>
    <submittedName>
        <fullName evidence="2">Glycosyl transferase</fullName>
    </submittedName>
</protein>
<dbReference type="InterPro" id="IPR002654">
    <property type="entry name" value="Glyco_trans_25"/>
</dbReference>
<reference evidence="2 3" key="1">
    <citation type="submission" date="2014-09" db="EMBL/GenBank/DDBJ databases">
        <title>Sporocytophaga myxococcoides PG-01 genome sequencing.</title>
        <authorList>
            <person name="Liu L."/>
            <person name="Gao P.J."/>
            <person name="Chen G.J."/>
            <person name="Wang L.S."/>
        </authorList>
    </citation>
    <scope>NUCLEOTIDE SEQUENCE [LARGE SCALE GENOMIC DNA]</scope>
    <source>
        <strain evidence="2 3">PG-01</strain>
    </source>
</reference>
<dbReference type="RefSeq" id="WP_045458213.1">
    <property type="nucleotide sequence ID" value="NZ_BBLT01000001.1"/>
</dbReference>
<dbReference type="STRING" id="153721.MYP_631"/>
<dbReference type="OrthoDB" id="881563at2"/>
<evidence type="ECO:0000313" key="2">
    <source>
        <dbReference type="EMBL" id="GAL83404.1"/>
    </source>
</evidence>
<dbReference type="Pfam" id="PF01755">
    <property type="entry name" value="Glyco_transf_25"/>
    <property type="match status" value="1"/>
</dbReference>
<evidence type="ECO:0000259" key="1">
    <source>
        <dbReference type="Pfam" id="PF01755"/>
    </source>
</evidence>
<comment type="caution">
    <text evidence="2">The sequence shown here is derived from an EMBL/GenBank/DDBJ whole genome shotgun (WGS) entry which is preliminary data.</text>
</comment>
<evidence type="ECO:0000313" key="3">
    <source>
        <dbReference type="Proteomes" id="UP000030185"/>
    </source>
</evidence>
<name>A0A098LAF0_9BACT</name>
<keyword evidence="3" id="KW-1185">Reference proteome</keyword>
<proteinExistence type="predicted"/>
<gene>
    <name evidence="2" type="ORF">MYP_631</name>
</gene>